<evidence type="ECO:0000256" key="2">
    <source>
        <dbReference type="ARBA" id="ARBA00022475"/>
    </source>
</evidence>
<proteinExistence type="predicted"/>
<evidence type="ECO:0000256" key="1">
    <source>
        <dbReference type="ARBA" id="ARBA00004651"/>
    </source>
</evidence>
<dbReference type="GO" id="GO:0005886">
    <property type="term" value="C:plasma membrane"/>
    <property type="evidence" value="ECO:0007669"/>
    <property type="project" value="UniProtKB-SubCell"/>
</dbReference>
<accession>D4GIZ9</accession>
<evidence type="ECO:0000256" key="3">
    <source>
        <dbReference type="ARBA" id="ARBA00022692"/>
    </source>
</evidence>
<dbReference type="InterPro" id="IPR004757">
    <property type="entry name" value="EtNH_permease"/>
</dbReference>
<dbReference type="eggNOG" id="COG0531">
    <property type="taxonomic scope" value="Bacteria"/>
</dbReference>
<gene>
    <name evidence="7" type="primary">mmuP</name>
    <name evidence="7" type="ordered locus">PANA_0577</name>
</gene>
<dbReference type="PANTHER" id="PTHR42770">
    <property type="entry name" value="AMINO ACID TRANSPORTER-RELATED"/>
    <property type="match status" value="1"/>
</dbReference>
<keyword evidence="5 6" id="KW-0472">Membrane</keyword>
<feature type="transmembrane region" description="Helical" evidence="6">
    <location>
        <begin position="450"/>
        <end position="467"/>
    </location>
</feature>
<keyword evidence="8" id="KW-1185">Reference proteome</keyword>
<dbReference type="STRING" id="706191.PANA_0577"/>
<feature type="transmembrane region" description="Helical" evidence="6">
    <location>
        <begin position="330"/>
        <end position="353"/>
    </location>
</feature>
<evidence type="ECO:0000313" key="8">
    <source>
        <dbReference type="Proteomes" id="UP000001702"/>
    </source>
</evidence>
<dbReference type="InterPro" id="IPR050367">
    <property type="entry name" value="APC_superfamily"/>
</dbReference>
<keyword evidence="3 6" id="KW-0812">Transmembrane</keyword>
<feature type="transmembrane region" description="Helical" evidence="6">
    <location>
        <begin position="382"/>
        <end position="401"/>
    </location>
</feature>
<feature type="transmembrane region" description="Helical" evidence="6">
    <location>
        <begin position="407"/>
        <end position="430"/>
    </location>
</feature>
<dbReference type="Proteomes" id="UP000001702">
    <property type="component" value="Chromosome"/>
</dbReference>
<dbReference type="HOGENOM" id="CLU_007946_5_0_6"/>
<evidence type="ECO:0000313" key="7">
    <source>
        <dbReference type="EMBL" id="ADD75744.1"/>
    </source>
</evidence>
<dbReference type="NCBIfam" id="TIGR00908">
    <property type="entry name" value="2A0305"/>
    <property type="match status" value="1"/>
</dbReference>
<feature type="transmembrane region" description="Helical" evidence="6">
    <location>
        <begin position="66"/>
        <end position="84"/>
    </location>
</feature>
<dbReference type="PANTHER" id="PTHR42770:SF7">
    <property type="entry name" value="MEMBRANE PROTEIN"/>
    <property type="match status" value="1"/>
</dbReference>
<feature type="transmembrane region" description="Helical" evidence="6">
    <location>
        <begin position="177"/>
        <end position="200"/>
    </location>
</feature>
<feature type="transmembrane region" description="Helical" evidence="6">
    <location>
        <begin position="90"/>
        <end position="114"/>
    </location>
</feature>
<dbReference type="GO" id="GO:0022857">
    <property type="term" value="F:transmembrane transporter activity"/>
    <property type="evidence" value="ECO:0007669"/>
    <property type="project" value="InterPro"/>
</dbReference>
<dbReference type="Pfam" id="PF13520">
    <property type="entry name" value="AA_permease_2"/>
    <property type="match status" value="1"/>
</dbReference>
<dbReference type="AlphaFoldDB" id="D4GIZ9"/>
<feature type="transmembrane region" description="Helical" evidence="6">
    <location>
        <begin position="281"/>
        <end position="300"/>
    </location>
</feature>
<evidence type="ECO:0000256" key="6">
    <source>
        <dbReference type="SAM" id="Phobius"/>
    </source>
</evidence>
<dbReference type="Gene3D" id="1.20.1740.10">
    <property type="entry name" value="Amino acid/polyamine transporter I"/>
    <property type="match status" value="1"/>
</dbReference>
<comment type="subcellular location">
    <subcellularLocation>
        <location evidence="1">Cell membrane</location>
        <topology evidence="1">Multi-pass membrane protein</topology>
    </subcellularLocation>
</comment>
<feature type="transmembrane region" description="Helical" evidence="6">
    <location>
        <begin position="212"/>
        <end position="233"/>
    </location>
</feature>
<dbReference type="EMBL" id="CP001875">
    <property type="protein sequence ID" value="ADD75744.1"/>
    <property type="molecule type" value="Genomic_DNA"/>
</dbReference>
<feature type="transmembrane region" description="Helical" evidence="6">
    <location>
        <begin position="473"/>
        <end position="490"/>
    </location>
</feature>
<feature type="transmembrane region" description="Helical" evidence="6">
    <location>
        <begin position="141"/>
        <end position="165"/>
    </location>
</feature>
<dbReference type="KEGG" id="pam:PANA_0577"/>
<evidence type="ECO:0000256" key="5">
    <source>
        <dbReference type="ARBA" id="ARBA00023136"/>
    </source>
</evidence>
<evidence type="ECO:0000256" key="4">
    <source>
        <dbReference type="ARBA" id="ARBA00022989"/>
    </source>
</evidence>
<dbReference type="PIRSF" id="PIRSF006060">
    <property type="entry name" value="AA_transporter"/>
    <property type="match status" value="1"/>
</dbReference>
<name>D4GIZ9_PANAM</name>
<keyword evidence="4 6" id="KW-1133">Transmembrane helix</keyword>
<feature type="transmembrane region" description="Helical" evidence="6">
    <location>
        <begin position="239"/>
        <end position="261"/>
    </location>
</feature>
<protein>
    <submittedName>
        <fullName evidence="7">MmuP</fullName>
    </submittedName>
</protein>
<reference evidence="7 8" key="1">
    <citation type="journal article" date="2010" name="J. Bacteriol.">
        <title>Genome sequence of Pantoea ananatis LMG20103, the causative agent of Eucalyptus blight and dieback.</title>
        <authorList>
            <person name="De Maayer P."/>
            <person name="Chan W.Y."/>
            <person name="Venter S.N."/>
            <person name="Toth I.K."/>
            <person name="Birch P.R."/>
            <person name="Joubert F."/>
            <person name="Coutinho T.A."/>
        </authorList>
    </citation>
    <scope>NUCLEOTIDE SEQUENCE [LARGE SCALE GENOMIC DNA]</scope>
    <source>
        <strain evidence="7 8">LMG 20103</strain>
    </source>
</reference>
<organism evidence="7 8">
    <name type="scientific">Pantoea ananatis (strain LMG 20103)</name>
    <dbReference type="NCBI Taxonomy" id="706191"/>
    <lineage>
        <taxon>Bacteria</taxon>
        <taxon>Pseudomonadati</taxon>
        <taxon>Pseudomonadota</taxon>
        <taxon>Gammaproteobacteria</taxon>
        <taxon>Enterobacterales</taxon>
        <taxon>Erwiniaceae</taxon>
        <taxon>Pantoea</taxon>
    </lineage>
</organism>
<keyword evidence="2" id="KW-1003">Cell membrane</keyword>
<dbReference type="InterPro" id="IPR002293">
    <property type="entry name" value="AA/rel_permease1"/>
</dbReference>
<sequence>MTLAGTWQPGQGQVDLKSRRSVFCGQVFPFPLCPSSTRQLLCSIFQLTQTGNAVMKEKLKPTLGTLRLWGIAVGLVISGEYFGWSYGWGAAGTLGFLVTTFFVAVMYTCFIFSFTELTTAIPQAGGPFAYSRRAFGDTGGLIAGIATLIEFVFAPPAIAMAIGAYLNVQFPEINPKLIAVCAYLVFMGLNIIGVSIAATFELLVTLLAVIELLVFMGVVAPGFSLANFVANGWAGQGTFSLASVSGMFAAIPFAIWFFLAIEGVAMAAEEAKDPRRTIPRAYISGILTLVVLAIGVMVFAGGAGDWRTLSGINDPLPQAMKMLVGNDSRWMHMLVWIGLFGLIASFHGIIMGYSRQFFALAREGYLPPALAKLSRFNTPHRAILAGGVVGILAIFSDGISFQGMSLTAAMITMSVFGAIVMYIMSMLSLFKLRRTAPTLERSYRAPGYPVIPAIALCGSLICLAAMLWFNPEIGALFMAFMVVGYLYFLTTQSRRGTIAQTSVAAEID</sequence>